<dbReference type="OrthoDB" id="270763at2759"/>
<dbReference type="GeneID" id="54418141"/>
<evidence type="ECO:0000256" key="4">
    <source>
        <dbReference type="ARBA" id="ARBA00023128"/>
    </source>
</evidence>
<evidence type="ECO:0000256" key="2">
    <source>
        <dbReference type="ARBA" id="ARBA00009254"/>
    </source>
</evidence>
<dbReference type="GO" id="GO:0032543">
    <property type="term" value="P:mitochondrial translation"/>
    <property type="evidence" value="ECO:0007669"/>
    <property type="project" value="TreeGrafter"/>
</dbReference>
<dbReference type="InterPro" id="IPR038340">
    <property type="entry name" value="MRP-L47_sf"/>
</dbReference>
<protein>
    <recommendedName>
        <fullName evidence="6">Large ribosomal subunit protein uL29m</fullName>
    </recommendedName>
    <alternativeName>
        <fullName evidence="7">54S ribosomal protein L4, mitochondrial</fullName>
    </alternativeName>
</protein>
<feature type="region of interest" description="Disordered" evidence="8">
    <location>
        <begin position="207"/>
        <end position="273"/>
    </location>
</feature>
<dbReference type="PANTHER" id="PTHR21183:SF18">
    <property type="entry name" value="LARGE RIBOSOMAL SUBUNIT PROTEIN UL29M"/>
    <property type="match status" value="1"/>
</dbReference>
<evidence type="ECO:0000256" key="5">
    <source>
        <dbReference type="ARBA" id="ARBA00023274"/>
    </source>
</evidence>
<organism evidence="9">
    <name type="scientific">Eremomyces bilateralis CBS 781.70</name>
    <dbReference type="NCBI Taxonomy" id="1392243"/>
    <lineage>
        <taxon>Eukaryota</taxon>
        <taxon>Fungi</taxon>
        <taxon>Dikarya</taxon>
        <taxon>Ascomycota</taxon>
        <taxon>Pezizomycotina</taxon>
        <taxon>Dothideomycetes</taxon>
        <taxon>Dothideomycetes incertae sedis</taxon>
        <taxon>Eremomycetales</taxon>
        <taxon>Eremomycetaceae</taxon>
        <taxon>Eremomyces</taxon>
    </lineage>
</organism>
<comment type="subcellular location">
    <subcellularLocation>
        <location evidence="1">Mitochondrion</location>
    </subcellularLocation>
</comment>
<dbReference type="Pfam" id="PF06984">
    <property type="entry name" value="MRP-L47"/>
    <property type="match status" value="1"/>
</dbReference>
<evidence type="ECO:0000256" key="1">
    <source>
        <dbReference type="ARBA" id="ARBA00004173"/>
    </source>
</evidence>
<evidence type="ECO:0000256" key="3">
    <source>
        <dbReference type="ARBA" id="ARBA00022980"/>
    </source>
</evidence>
<keyword evidence="3" id="KW-0689">Ribosomal protein</keyword>
<keyword evidence="4" id="KW-0496">Mitochondrion</keyword>
<dbReference type="GO" id="GO:0003735">
    <property type="term" value="F:structural constituent of ribosome"/>
    <property type="evidence" value="ECO:0007669"/>
    <property type="project" value="InterPro"/>
</dbReference>
<evidence type="ECO:0000256" key="6">
    <source>
        <dbReference type="ARBA" id="ARBA00035289"/>
    </source>
</evidence>
<evidence type="ECO:0000256" key="7">
    <source>
        <dbReference type="ARBA" id="ARBA00035399"/>
    </source>
</evidence>
<dbReference type="Gene3D" id="6.10.330.20">
    <property type="match status" value="1"/>
</dbReference>
<evidence type="ECO:0000256" key="8">
    <source>
        <dbReference type="SAM" id="MobiDB-lite"/>
    </source>
</evidence>
<keyword evidence="5" id="KW-0687">Ribonucleoprotein</keyword>
<dbReference type="Proteomes" id="UP000504638">
    <property type="component" value="Unplaced"/>
</dbReference>
<reference evidence="9 11" key="1">
    <citation type="submission" date="2020-01" db="EMBL/GenBank/DDBJ databases">
        <authorList>
            <consortium name="DOE Joint Genome Institute"/>
            <person name="Haridas S."/>
            <person name="Albert R."/>
            <person name="Binder M."/>
            <person name="Bloem J."/>
            <person name="Labutti K."/>
            <person name="Salamov A."/>
            <person name="Andreopoulos B."/>
            <person name="Baker S.E."/>
            <person name="Barry K."/>
            <person name="Bills G."/>
            <person name="Bluhm B.H."/>
            <person name="Cannon C."/>
            <person name="Castanera R."/>
            <person name="Culley D.E."/>
            <person name="Daum C."/>
            <person name="Ezra D."/>
            <person name="Gonzalez J.B."/>
            <person name="Henrissat B."/>
            <person name="Kuo A."/>
            <person name="Liang C."/>
            <person name="Lipzen A."/>
            <person name="Lutzoni F."/>
            <person name="Magnuson J."/>
            <person name="Mondo S."/>
            <person name="Nolan M."/>
            <person name="Ohm R."/>
            <person name="Pangilinan J."/>
            <person name="Park H.-J."/>
            <person name="Ramirez L."/>
            <person name="Alfaro M."/>
            <person name="Sun H."/>
            <person name="Tritt A."/>
            <person name="Yoshinaga Y."/>
            <person name="Zwiers L.-H."/>
            <person name="Turgeon B.G."/>
            <person name="Goodwin S.B."/>
            <person name="Spatafora J.W."/>
            <person name="Crous P.W."/>
            <person name="Grigoriev I.V."/>
        </authorList>
    </citation>
    <scope>NUCLEOTIDE SEQUENCE</scope>
    <source>
        <strain evidence="9 11">CBS 781.70</strain>
    </source>
</reference>
<dbReference type="InterPro" id="IPR010729">
    <property type="entry name" value="Ribosomal_uL29_mit"/>
</dbReference>
<dbReference type="PANTHER" id="PTHR21183">
    <property type="entry name" value="RIBOSOMAL PROTEIN L47, MITOCHONDRIAL-RELATED"/>
    <property type="match status" value="1"/>
</dbReference>
<dbReference type="EMBL" id="ML975159">
    <property type="protein sequence ID" value="KAF1811970.1"/>
    <property type="molecule type" value="Genomic_DNA"/>
</dbReference>
<dbReference type="AlphaFoldDB" id="A0A6G1G217"/>
<evidence type="ECO:0000313" key="9">
    <source>
        <dbReference type="EMBL" id="KAF1811970.1"/>
    </source>
</evidence>
<name>A0A6G1G217_9PEZI</name>
<keyword evidence="10" id="KW-1185">Reference proteome</keyword>
<dbReference type="GO" id="GO:0005762">
    <property type="term" value="C:mitochondrial large ribosomal subunit"/>
    <property type="evidence" value="ECO:0007669"/>
    <property type="project" value="TreeGrafter"/>
</dbReference>
<gene>
    <name evidence="9 11" type="ORF">P152DRAFT_436908</name>
</gene>
<reference evidence="11" key="2">
    <citation type="submission" date="2020-04" db="EMBL/GenBank/DDBJ databases">
        <authorList>
            <consortium name="NCBI Genome Project"/>
        </authorList>
    </citation>
    <scope>NUCLEOTIDE SEQUENCE</scope>
    <source>
        <strain evidence="11">CBS 781.70</strain>
    </source>
</reference>
<proteinExistence type="inferred from homology"/>
<evidence type="ECO:0000313" key="11">
    <source>
        <dbReference type="RefSeq" id="XP_033533601.1"/>
    </source>
</evidence>
<dbReference type="RefSeq" id="XP_033533601.1">
    <property type="nucleotide sequence ID" value="XM_033677571.1"/>
</dbReference>
<feature type="compositionally biased region" description="Polar residues" evidence="8">
    <location>
        <begin position="256"/>
        <end position="265"/>
    </location>
</feature>
<accession>A0A6G1G217</accession>
<evidence type="ECO:0000313" key="10">
    <source>
        <dbReference type="Proteomes" id="UP000504638"/>
    </source>
</evidence>
<sequence length="273" mass="31423">MELHSCALRATRWFPSTLNCTRSRIPQSTTECLRNPSQRPFSTAVPLQARRDGNKNRGISAIRSSGARNIPRGSVTLKDVQRPVYKDQSETELNEKHGLWGFFNVERTALSTPEQDNMHGRAWKPWELRKKSFEDLHALWWICMKERNRIFTERHTRERLEPGFGEVEAAWRDADVRRTMKMIKKTLTERHNVWTDAYHLAQKDPEIQWKEDDDGNWSPSLKSPAAFGYEDVESEASKDASSSGDLEGETDKLAPNQAQEDSTAGKSRPRNLL</sequence>
<reference evidence="11" key="3">
    <citation type="submission" date="2025-04" db="UniProtKB">
        <authorList>
            <consortium name="RefSeq"/>
        </authorList>
    </citation>
    <scope>IDENTIFICATION</scope>
    <source>
        <strain evidence="11">CBS 781.70</strain>
    </source>
</reference>
<comment type="similarity">
    <text evidence="2">Belongs to the universal ribosomal protein uL29 family.</text>
</comment>